<accession>A0ABR1R2M7</accession>
<evidence type="ECO:0000313" key="5">
    <source>
        <dbReference type="Proteomes" id="UP001396898"/>
    </source>
</evidence>
<evidence type="ECO:0000256" key="2">
    <source>
        <dbReference type="ARBA" id="ARBA00023002"/>
    </source>
</evidence>
<dbReference type="Proteomes" id="UP001396898">
    <property type="component" value="Unassembled WGS sequence"/>
</dbReference>
<evidence type="ECO:0000259" key="3">
    <source>
        <dbReference type="PROSITE" id="PS51387"/>
    </source>
</evidence>
<dbReference type="PROSITE" id="PS51387">
    <property type="entry name" value="FAD_PCMH"/>
    <property type="match status" value="1"/>
</dbReference>
<dbReference type="InterPro" id="IPR050432">
    <property type="entry name" value="FAD-linked_Oxidoreductases_BP"/>
</dbReference>
<evidence type="ECO:0000313" key="4">
    <source>
        <dbReference type="EMBL" id="KAK7996323.1"/>
    </source>
</evidence>
<dbReference type="InterPro" id="IPR012951">
    <property type="entry name" value="BBE"/>
</dbReference>
<gene>
    <name evidence="4" type="ORF">PG991_015790</name>
</gene>
<dbReference type="InterPro" id="IPR006094">
    <property type="entry name" value="Oxid_FAD_bind_N"/>
</dbReference>
<sequence>MAFRANGFFHGSVNDPVNVVSSFWQNNSCSPFFGPNGTCVLGQLASYAIDVENKDDAIAGIQFAEANNIRLTIKNTGHDYLGRSTGAASLALWTRNLKEMDFFHYSGPDYTGPAVRVGAGATGSELLEGASARGYRVVTGSCSTVGIAGGFTQGGGHSVIGAKYGLAADQVLEWEVVTATGQHLTVSPESRDADLYWALSGGGPANYAVVLSMTVKAYPDGPVAGGSFAFENTDDEVFWDAVSAWLKYTLVLDAVPGLGSGWSISAQGFQLIYAILPDAAAAEVEDLLAPIIADVGALNVSVVAGTTTVHPTFAESYNHFLPQAYSTNNTLGGRLIPRSLVEQETPSLVAAMRAVANSNIPWQINGIAANVTHLRVGNKPASNAVLPAWRDSLYQMNLGTGWQADAGWDTMRAAEERLNEWQAMFRDITPGGGTYMNEATFDNPHWKEDYFGANYDRLLTIKRKYDPKNLLWANAAVGSDESWKPAADGRLCRAQKEPRP</sequence>
<dbReference type="SUPFAM" id="SSF56176">
    <property type="entry name" value="FAD-binding/transporter-associated domain-like"/>
    <property type="match status" value="1"/>
</dbReference>
<dbReference type="PANTHER" id="PTHR13878:SF91">
    <property type="entry name" value="FAD BINDING DOMAIN PROTEIN (AFU_ORTHOLOGUE AFUA_6G12070)-RELATED"/>
    <property type="match status" value="1"/>
</dbReference>
<reference evidence="4 5" key="1">
    <citation type="submission" date="2023-01" db="EMBL/GenBank/DDBJ databases">
        <title>Analysis of 21 Apiospora genomes using comparative genomics revels a genus with tremendous synthesis potential of carbohydrate active enzymes and secondary metabolites.</title>
        <authorList>
            <person name="Sorensen T."/>
        </authorList>
    </citation>
    <scope>NUCLEOTIDE SEQUENCE [LARGE SCALE GENOMIC DNA]</scope>
    <source>
        <strain evidence="4 5">CBS 20057</strain>
    </source>
</reference>
<dbReference type="Pfam" id="PF01565">
    <property type="entry name" value="FAD_binding_4"/>
    <property type="match status" value="1"/>
</dbReference>
<comment type="similarity">
    <text evidence="1">Belongs to the oxygen-dependent FAD-linked oxidoreductase family.</text>
</comment>
<evidence type="ECO:0000256" key="1">
    <source>
        <dbReference type="ARBA" id="ARBA00005466"/>
    </source>
</evidence>
<proteinExistence type="inferred from homology"/>
<dbReference type="Pfam" id="PF08031">
    <property type="entry name" value="BBE"/>
    <property type="match status" value="1"/>
</dbReference>
<organism evidence="4 5">
    <name type="scientific">Apiospora marii</name>
    <dbReference type="NCBI Taxonomy" id="335849"/>
    <lineage>
        <taxon>Eukaryota</taxon>
        <taxon>Fungi</taxon>
        <taxon>Dikarya</taxon>
        <taxon>Ascomycota</taxon>
        <taxon>Pezizomycotina</taxon>
        <taxon>Sordariomycetes</taxon>
        <taxon>Xylariomycetidae</taxon>
        <taxon>Amphisphaeriales</taxon>
        <taxon>Apiosporaceae</taxon>
        <taxon>Apiospora</taxon>
    </lineage>
</organism>
<keyword evidence="2" id="KW-0560">Oxidoreductase</keyword>
<dbReference type="PANTHER" id="PTHR13878">
    <property type="entry name" value="GULONOLACTONE OXIDASE"/>
    <property type="match status" value="1"/>
</dbReference>
<dbReference type="InterPro" id="IPR036318">
    <property type="entry name" value="FAD-bd_PCMH-like_sf"/>
</dbReference>
<dbReference type="EMBL" id="JAQQWI010000022">
    <property type="protein sequence ID" value="KAK7996323.1"/>
    <property type="molecule type" value="Genomic_DNA"/>
</dbReference>
<feature type="domain" description="FAD-binding PCMH-type" evidence="3">
    <location>
        <begin position="41"/>
        <end position="220"/>
    </location>
</feature>
<comment type="caution">
    <text evidence="4">The sequence shown here is derived from an EMBL/GenBank/DDBJ whole genome shotgun (WGS) entry which is preliminary data.</text>
</comment>
<keyword evidence="5" id="KW-1185">Reference proteome</keyword>
<dbReference type="Gene3D" id="3.30.465.10">
    <property type="match status" value="2"/>
</dbReference>
<dbReference type="InterPro" id="IPR016166">
    <property type="entry name" value="FAD-bd_PCMH"/>
</dbReference>
<name>A0ABR1R2M7_9PEZI</name>
<protein>
    <submittedName>
        <fullName evidence="4">Fad fmn-containing isoamyl alcohol oxidase protein</fullName>
    </submittedName>
</protein>
<dbReference type="InterPro" id="IPR016169">
    <property type="entry name" value="FAD-bd_PCMH_sub2"/>
</dbReference>